<dbReference type="Proteomes" id="UP000239759">
    <property type="component" value="Unassembled WGS sequence"/>
</dbReference>
<reference evidence="1 2" key="1">
    <citation type="submission" date="2018-02" db="EMBL/GenBank/DDBJ databases">
        <title>Comparative analysis of genomes of three Brevibacillus laterosporus strains producers of potent antimicrobials isolated from silage.</title>
        <authorList>
            <person name="Kojic M."/>
            <person name="Miljkovic M."/>
            <person name="Studholme D."/>
            <person name="Filipic B."/>
        </authorList>
    </citation>
    <scope>NUCLEOTIDE SEQUENCE [LARGE SCALE GENOMIC DNA]</scope>
    <source>
        <strain evidence="1 2">BGSP11</strain>
    </source>
</reference>
<gene>
    <name evidence="1" type="ORF">C4A77_25525</name>
</gene>
<evidence type="ECO:0000313" key="1">
    <source>
        <dbReference type="EMBL" id="PPA90099.1"/>
    </source>
</evidence>
<accession>A0AAP8Q846</accession>
<dbReference type="EMBL" id="PRKQ01000064">
    <property type="protein sequence ID" value="PPA90099.1"/>
    <property type="molecule type" value="Genomic_DNA"/>
</dbReference>
<comment type="caution">
    <text evidence="1">The sequence shown here is derived from an EMBL/GenBank/DDBJ whole genome shotgun (WGS) entry which is preliminary data.</text>
</comment>
<organism evidence="1 2">
    <name type="scientific">Brevibacillus laterosporus</name>
    <name type="common">Bacillus laterosporus</name>
    <dbReference type="NCBI Taxonomy" id="1465"/>
    <lineage>
        <taxon>Bacteria</taxon>
        <taxon>Bacillati</taxon>
        <taxon>Bacillota</taxon>
        <taxon>Bacilli</taxon>
        <taxon>Bacillales</taxon>
        <taxon>Paenibacillaceae</taxon>
        <taxon>Brevibacillus</taxon>
    </lineage>
</organism>
<evidence type="ECO:0000313" key="2">
    <source>
        <dbReference type="Proteomes" id="UP000239759"/>
    </source>
</evidence>
<protein>
    <submittedName>
        <fullName evidence="1">Uncharacterized protein</fullName>
    </submittedName>
</protein>
<sequence>MKFAETFVRSKMVFNLLKVLRLWRAKRVFLIRLDLRHTSDDKKWAKSNPKCSYIKGLSDFYSKKKNGRKREKRRGEN</sequence>
<dbReference type="AlphaFoldDB" id="A0AAP8Q846"/>
<name>A0AAP8Q846_BRELA</name>
<proteinExistence type="predicted"/>